<feature type="region of interest" description="Disordered" evidence="8">
    <location>
        <begin position="123"/>
        <end position="267"/>
    </location>
</feature>
<keyword evidence="2" id="KW-0862">Zinc</keyword>
<protein>
    <recommendedName>
        <fullName evidence="7">Transcription activator of gluconeogenesis ERT1</fullName>
    </recommendedName>
</protein>
<dbReference type="Proteomes" id="UP000235392">
    <property type="component" value="Unassembled WGS sequence"/>
</dbReference>
<dbReference type="CDD" id="cd00067">
    <property type="entry name" value="GAL4"/>
    <property type="match status" value="1"/>
</dbReference>
<dbReference type="PANTHER" id="PTHR47659:SF4">
    <property type="entry name" value="ZN(II)2CYS6 TRANSCRIPTION FACTOR (EUROFUNG)"/>
    <property type="match status" value="1"/>
</dbReference>
<evidence type="ECO:0000256" key="8">
    <source>
        <dbReference type="SAM" id="MobiDB-lite"/>
    </source>
</evidence>
<feature type="region of interest" description="Disordered" evidence="8">
    <location>
        <begin position="458"/>
        <end position="532"/>
    </location>
</feature>
<evidence type="ECO:0000256" key="7">
    <source>
        <dbReference type="ARBA" id="ARBA00040903"/>
    </source>
</evidence>
<dbReference type="InterPro" id="IPR000014">
    <property type="entry name" value="PAS"/>
</dbReference>
<keyword evidence="4" id="KW-0238">DNA-binding</keyword>
<dbReference type="AlphaFoldDB" id="A0A2N5UUZ5"/>
<evidence type="ECO:0000256" key="3">
    <source>
        <dbReference type="ARBA" id="ARBA00023015"/>
    </source>
</evidence>
<evidence type="ECO:0000259" key="9">
    <source>
        <dbReference type="PROSITE" id="PS50048"/>
    </source>
</evidence>
<dbReference type="GO" id="GO:0003677">
    <property type="term" value="F:DNA binding"/>
    <property type="evidence" value="ECO:0007669"/>
    <property type="project" value="UniProtKB-KW"/>
</dbReference>
<sequence length="532" mass="58651">MMHTTGHLVPQKSLKSCAGSAPVEFNLTLHSPSREHQSRILRHFLSDIDYVSKDQNNLCVGCSIFLSILTSFRHYTFCGDFVLTLSVPGPAVPCWSFEQDANRFCLGFPKDFASPRELYQRHTYPEESKRMSRSHRHKSLYDAENPEAICPRPTLPSLRSQVGEYLPESSTSSQPNFHHSYYHQNATMPSESGSRRLSISSSSLTPVNAPRSAMIRTPSTDGRRYSSSSTLHSHPTLLPSSPGNASGGMINRTPSSNTSGYAPPSTATRSTVSVACTNCRSAHLACSDGRPCRRCLQTGRAATCIDVEPKKRGRPRASDLTSVGVTTSMMRDLSTDATNTPATDSEDLVIIMSTSLRCARLTSSIVQTLGLPLKTVLEQPFSSFIHPDEKQEYARFSLGLLAYPVHTHIFRLQVASDKWIPFKFEGYLGSAFGAHPSDPESLRYTYVVLRLSSIGRAPRGDIRSPPSSNSSSPSIAEKRREELASMSYYGQGSSSSRSASRGRDQTGHRQSLGGFYEPSYETYRPPSRSGFF</sequence>
<evidence type="ECO:0000313" key="10">
    <source>
        <dbReference type="EMBL" id="PLW41467.1"/>
    </source>
</evidence>
<feature type="domain" description="Zn(2)-C6 fungal-type" evidence="9">
    <location>
        <begin position="275"/>
        <end position="304"/>
    </location>
</feature>
<dbReference type="Gene3D" id="4.10.240.10">
    <property type="entry name" value="Zn(2)-C6 fungal-type DNA-binding domain"/>
    <property type="match status" value="1"/>
</dbReference>
<organism evidence="10 11">
    <name type="scientific">Puccinia coronata f. sp. avenae</name>
    <dbReference type="NCBI Taxonomy" id="200324"/>
    <lineage>
        <taxon>Eukaryota</taxon>
        <taxon>Fungi</taxon>
        <taxon>Dikarya</taxon>
        <taxon>Basidiomycota</taxon>
        <taxon>Pucciniomycotina</taxon>
        <taxon>Pucciniomycetes</taxon>
        <taxon>Pucciniales</taxon>
        <taxon>Pucciniaceae</taxon>
        <taxon>Puccinia</taxon>
    </lineage>
</organism>
<dbReference type="PROSITE" id="PS50048">
    <property type="entry name" value="ZN2_CY6_FUNGAL_2"/>
    <property type="match status" value="1"/>
</dbReference>
<comment type="caution">
    <text evidence="10">The sequence shown here is derived from an EMBL/GenBank/DDBJ whole genome shotgun (WGS) entry which is preliminary data.</text>
</comment>
<accession>A0A2N5UUZ5</accession>
<gene>
    <name evidence="10" type="ORF">PCASD_07176</name>
</gene>
<feature type="compositionally biased region" description="Polar residues" evidence="8">
    <location>
        <begin position="252"/>
        <end position="267"/>
    </location>
</feature>
<evidence type="ECO:0000256" key="5">
    <source>
        <dbReference type="ARBA" id="ARBA00023163"/>
    </source>
</evidence>
<keyword evidence="6" id="KW-0539">Nucleus</keyword>
<dbReference type="SMART" id="SM00066">
    <property type="entry name" value="GAL4"/>
    <property type="match status" value="1"/>
</dbReference>
<keyword evidence="1" id="KW-0479">Metal-binding</keyword>
<evidence type="ECO:0000256" key="1">
    <source>
        <dbReference type="ARBA" id="ARBA00022723"/>
    </source>
</evidence>
<name>A0A2N5UUZ5_9BASI</name>
<evidence type="ECO:0000256" key="2">
    <source>
        <dbReference type="ARBA" id="ARBA00022833"/>
    </source>
</evidence>
<evidence type="ECO:0000256" key="6">
    <source>
        <dbReference type="ARBA" id="ARBA00023242"/>
    </source>
</evidence>
<dbReference type="GO" id="GO:0000981">
    <property type="term" value="F:DNA-binding transcription factor activity, RNA polymerase II-specific"/>
    <property type="evidence" value="ECO:0007669"/>
    <property type="project" value="InterPro"/>
</dbReference>
<dbReference type="CDD" id="cd00130">
    <property type="entry name" value="PAS"/>
    <property type="match status" value="1"/>
</dbReference>
<dbReference type="InterPro" id="IPR050335">
    <property type="entry name" value="ERT1_acuK_gluconeogen_tf"/>
</dbReference>
<keyword evidence="5" id="KW-0804">Transcription</keyword>
<feature type="compositionally biased region" description="Low complexity" evidence="8">
    <location>
        <begin position="226"/>
        <end position="242"/>
    </location>
</feature>
<dbReference type="Pfam" id="PF00172">
    <property type="entry name" value="Zn_clus"/>
    <property type="match status" value="1"/>
</dbReference>
<dbReference type="InterPro" id="IPR036864">
    <property type="entry name" value="Zn2-C6_fun-type_DNA-bd_sf"/>
</dbReference>
<feature type="compositionally biased region" description="Low complexity" evidence="8">
    <location>
        <begin position="484"/>
        <end position="499"/>
    </location>
</feature>
<dbReference type="PROSITE" id="PS00463">
    <property type="entry name" value="ZN2_CY6_FUNGAL_1"/>
    <property type="match status" value="1"/>
</dbReference>
<feature type="compositionally biased region" description="Polar residues" evidence="8">
    <location>
        <begin position="168"/>
        <end position="189"/>
    </location>
</feature>
<dbReference type="InterPro" id="IPR001138">
    <property type="entry name" value="Zn2Cys6_DnaBD"/>
</dbReference>
<keyword evidence="3" id="KW-0805">Transcription regulation</keyword>
<dbReference type="GO" id="GO:0008270">
    <property type="term" value="F:zinc ion binding"/>
    <property type="evidence" value="ECO:0007669"/>
    <property type="project" value="InterPro"/>
</dbReference>
<dbReference type="SUPFAM" id="SSF57701">
    <property type="entry name" value="Zn2/Cys6 DNA-binding domain"/>
    <property type="match status" value="1"/>
</dbReference>
<dbReference type="EMBL" id="PGCI01000089">
    <property type="protein sequence ID" value="PLW41467.1"/>
    <property type="molecule type" value="Genomic_DNA"/>
</dbReference>
<feature type="compositionally biased region" description="Low complexity" evidence="8">
    <location>
        <begin position="464"/>
        <end position="474"/>
    </location>
</feature>
<evidence type="ECO:0000256" key="4">
    <source>
        <dbReference type="ARBA" id="ARBA00023125"/>
    </source>
</evidence>
<proteinExistence type="predicted"/>
<dbReference type="PANTHER" id="PTHR47659">
    <property type="entry name" value="ZN(II)2CYS6 TRANSCRIPTION FACTOR (EUROFUNG)-RELATED"/>
    <property type="match status" value="1"/>
</dbReference>
<reference evidence="10 11" key="1">
    <citation type="submission" date="2017-11" db="EMBL/GenBank/DDBJ databases">
        <title>De novo assembly and phasing of dikaryotic genomes from two isolates of Puccinia coronata f. sp. avenae, the causal agent of oat crown rust.</title>
        <authorList>
            <person name="Miller M.E."/>
            <person name="Zhang Y."/>
            <person name="Omidvar V."/>
            <person name="Sperschneider J."/>
            <person name="Schwessinger B."/>
            <person name="Raley C."/>
            <person name="Palmer J.M."/>
            <person name="Garnica D."/>
            <person name="Upadhyaya N."/>
            <person name="Rathjen J."/>
            <person name="Taylor J.M."/>
            <person name="Park R.F."/>
            <person name="Dodds P.N."/>
            <person name="Hirsch C.D."/>
            <person name="Kianian S.F."/>
            <person name="Figueroa M."/>
        </authorList>
    </citation>
    <scope>NUCLEOTIDE SEQUENCE [LARGE SCALE GENOMIC DNA]</scope>
    <source>
        <strain evidence="10">12SD80</strain>
    </source>
</reference>
<evidence type="ECO:0000313" key="11">
    <source>
        <dbReference type="Proteomes" id="UP000235392"/>
    </source>
</evidence>
<feature type="compositionally biased region" description="Low complexity" evidence="8">
    <location>
        <begin position="190"/>
        <end position="204"/>
    </location>
</feature>